<dbReference type="EMBL" id="CASHTH010003395">
    <property type="protein sequence ID" value="CAI8044449.1"/>
    <property type="molecule type" value="Genomic_DNA"/>
</dbReference>
<sequence>MVVKESSRVVTFVWLVMTCSSRVDLEVVHAHFCIFRFSTVPHSSPLPTPSSLFPNIPPSEVSWFHVL</sequence>
<name>A0AA35TAY6_GEOBA</name>
<proteinExistence type="predicted"/>
<gene>
    <name evidence="1" type="ORF">GBAR_LOCUS24654</name>
</gene>
<dbReference type="AlphaFoldDB" id="A0AA35TAY6"/>
<protein>
    <submittedName>
        <fullName evidence="1">Uncharacterized protein</fullName>
    </submittedName>
</protein>
<evidence type="ECO:0000313" key="2">
    <source>
        <dbReference type="Proteomes" id="UP001174909"/>
    </source>
</evidence>
<dbReference type="Proteomes" id="UP001174909">
    <property type="component" value="Unassembled WGS sequence"/>
</dbReference>
<keyword evidence="2" id="KW-1185">Reference proteome</keyword>
<comment type="caution">
    <text evidence="1">The sequence shown here is derived from an EMBL/GenBank/DDBJ whole genome shotgun (WGS) entry which is preliminary data.</text>
</comment>
<organism evidence="1 2">
    <name type="scientific">Geodia barretti</name>
    <name type="common">Barrett's horny sponge</name>
    <dbReference type="NCBI Taxonomy" id="519541"/>
    <lineage>
        <taxon>Eukaryota</taxon>
        <taxon>Metazoa</taxon>
        <taxon>Porifera</taxon>
        <taxon>Demospongiae</taxon>
        <taxon>Heteroscleromorpha</taxon>
        <taxon>Tetractinellida</taxon>
        <taxon>Astrophorina</taxon>
        <taxon>Geodiidae</taxon>
        <taxon>Geodia</taxon>
    </lineage>
</organism>
<reference evidence="1" key="1">
    <citation type="submission" date="2023-03" db="EMBL/GenBank/DDBJ databases">
        <authorList>
            <person name="Steffen K."/>
            <person name="Cardenas P."/>
        </authorList>
    </citation>
    <scope>NUCLEOTIDE SEQUENCE</scope>
</reference>
<accession>A0AA35TAY6</accession>
<evidence type="ECO:0000313" key="1">
    <source>
        <dbReference type="EMBL" id="CAI8044449.1"/>
    </source>
</evidence>